<feature type="domain" description="Anti-sigma K factor RskA C-terminal" evidence="11">
    <location>
        <begin position="87"/>
        <end position="201"/>
    </location>
</feature>
<organism evidence="13">
    <name type="scientific">uncultured Rubrobacteraceae bacterium</name>
    <dbReference type="NCBI Taxonomy" id="349277"/>
    <lineage>
        <taxon>Bacteria</taxon>
        <taxon>Bacillati</taxon>
        <taxon>Actinomycetota</taxon>
        <taxon>Rubrobacteria</taxon>
        <taxon>Rubrobacterales</taxon>
        <taxon>Rubrobacteraceae</taxon>
        <taxon>environmental samples</taxon>
    </lineage>
</organism>
<evidence type="ECO:0000256" key="6">
    <source>
        <dbReference type="ARBA" id="ARBA00023136"/>
    </source>
</evidence>
<evidence type="ECO:0000256" key="3">
    <source>
        <dbReference type="ARBA" id="ARBA00022475"/>
    </source>
</evidence>
<evidence type="ECO:0000256" key="4">
    <source>
        <dbReference type="ARBA" id="ARBA00022692"/>
    </source>
</evidence>
<keyword evidence="5 10" id="KW-1133">Transmembrane helix</keyword>
<dbReference type="GO" id="GO:0006417">
    <property type="term" value="P:regulation of translation"/>
    <property type="evidence" value="ECO:0007669"/>
    <property type="project" value="TreeGrafter"/>
</dbReference>
<proteinExistence type="predicted"/>
<protein>
    <recommendedName>
        <fullName evidence="8">Regulator of SigK</fullName>
    </recommendedName>
    <alternativeName>
        <fullName evidence="7">Sigma-K anti-sigma factor RskA</fullName>
    </alternativeName>
</protein>
<sequence>MSKHPDTRDLLGPYVMGTLEPYDEREVEDHLQGCASCREEAQELRLVHERLADLAYSTGAPPEDLKARVVAGIPRREAGRRVPSWVAAVAAVFCVLAVLITPNLIGGQTRASANLSPTDRAPEAGGEVSIQGTGENMEMRVEAWGLPPCKSEQYYELWLVEGDERVSAGSFTVGQSGRVDVRLNAPDFAASYPTVGVTAEYDKDPRASDAKMLSGALHEL</sequence>
<evidence type="ECO:0000256" key="10">
    <source>
        <dbReference type="SAM" id="Phobius"/>
    </source>
</evidence>
<dbReference type="InterPro" id="IPR041916">
    <property type="entry name" value="Anti_sigma_zinc_sf"/>
</dbReference>
<name>A0A6J4QH63_9ACTN</name>
<dbReference type="Pfam" id="PF10099">
    <property type="entry name" value="RskA_C"/>
    <property type="match status" value="1"/>
</dbReference>
<dbReference type="PANTHER" id="PTHR37461:SF1">
    <property type="entry name" value="ANTI-SIGMA-K FACTOR RSKA"/>
    <property type="match status" value="1"/>
</dbReference>
<dbReference type="Pfam" id="PF13490">
    <property type="entry name" value="zf-HC2"/>
    <property type="match status" value="1"/>
</dbReference>
<evidence type="ECO:0000259" key="11">
    <source>
        <dbReference type="Pfam" id="PF10099"/>
    </source>
</evidence>
<evidence type="ECO:0000256" key="7">
    <source>
        <dbReference type="ARBA" id="ARBA00029829"/>
    </source>
</evidence>
<dbReference type="InterPro" id="IPR018764">
    <property type="entry name" value="RskA_C"/>
</dbReference>
<dbReference type="GO" id="GO:0005886">
    <property type="term" value="C:plasma membrane"/>
    <property type="evidence" value="ECO:0007669"/>
    <property type="project" value="UniProtKB-SubCell"/>
</dbReference>
<evidence type="ECO:0000256" key="2">
    <source>
        <dbReference type="ARBA" id="ARBA00004236"/>
    </source>
</evidence>
<evidence type="ECO:0000256" key="8">
    <source>
        <dbReference type="ARBA" id="ARBA00030803"/>
    </source>
</evidence>
<dbReference type="EMBL" id="CADCVA010000327">
    <property type="protein sequence ID" value="CAA9437502.1"/>
    <property type="molecule type" value="Genomic_DNA"/>
</dbReference>
<evidence type="ECO:0000256" key="1">
    <source>
        <dbReference type="ARBA" id="ARBA00004167"/>
    </source>
</evidence>
<evidence type="ECO:0000256" key="9">
    <source>
        <dbReference type="SAM" id="MobiDB-lite"/>
    </source>
</evidence>
<dbReference type="InterPro" id="IPR051474">
    <property type="entry name" value="Anti-sigma-K/W_factor"/>
</dbReference>
<reference evidence="13" key="1">
    <citation type="submission" date="2020-02" db="EMBL/GenBank/DDBJ databases">
        <authorList>
            <person name="Meier V. D."/>
        </authorList>
    </citation>
    <scope>NUCLEOTIDE SEQUENCE</scope>
    <source>
        <strain evidence="13">AVDCRST_MAG82</strain>
    </source>
</reference>
<keyword evidence="4 10" id="KW-0812">Transmembrane</keyword>
<feature type="transmembrane region" description="Helical" evidence="10">
    <location>
        <begin position="85"/>
        <end position="105"/>
    </location>
</feature>
<accession>A0A6J4QH63</accession>
<feature type="region of interest" description="Disordered" evidence="9">
    <location>
        <begin position="109"/>
        <end position="130"/>
    </location>
</feature>
<feature type="domain" description="Putative zinc-finger" evidence="12">
    <location>
        <begin position="6"/>
        <end position="38"/>
    </location>
</feature>
<dbReference type="AlphaFoldDB" id="A0A6J4QH63"/>
<keyword evidence="3" id="KW-1003">Cell membrane</keyword>
<comment type="subcellular location">
    <subcellularLocation>
        <location evidence="2">Cell membrane</location>
    </subcellularLocation>
    <subcellularLocation>
        <location evidence="1">Membrane</location>
        <topology evidence="1">Single-pass membrane protein</topology>
    </subcellularLocation>
</comment>
<dbReference type="Gene3D" id="1.10.10.1320">
    <property type="entry name" value="Anti-sigma factor, zinc-finger domain"/>
    <property type="match status" value="1"/>
</dbReference>
<keyword evidence="6 10" id="KW-0472">Membrane</keyword>
<dbReference type="PANTHER" id="PTHR37461">
    <property type="entry name" value="ANTI-SIGMA-K FACTOR RSKA"/>
    <property type="match status" value="1"/>
</dbReference>
<evidence type="ECO:0000313" key="13">
    <source>
        <dbReference type="EMBL" id="CAA9437502.1"/>
    </source>
</evidence>
<dbReference type="InterPro" id="IPR027383">
    <property type="entry name" value="Znf_put"/>
</dbReference>
<gene>
    <name evidence="13" type="ORF">AVDCRST_MAG82-2592</name>
</gene>
<dbReference type="GO" id="GO:0016989">
    <property type="term" value="F:sigma factor antagonist activity"/>
    <property type="evidence" value="ECO:0007669"/>
    <property type="project" value="TreeGrafter"/>
</dbReference>
<evidence type="ECO:0000256" key="5">
    <source>
        <dbReference type="ARBA" id="ARBA00022989"/>
    </source>
</evidence>
<evidence type="ECO:0000259" key="12">
    <source>
        <dbReference type="Pfam" id="PF13490"/>
    </source>
</evidence>